<name>A0A0A9DK82_ARUDO</name>
<dbReference type="AlphaFoldDB" id="A0A0A9DK82"/>
<dbReference type="EMBL" id="GBRH01210817">
    <property type="protein sequence ID" value="JAD87078.1"/>
    <property type="molecule type" value="Transcribed_RNA"/>
</dbReference>
<sequence length="46" mass="5288">MSEASISWVRWYMSMCSGIGSSLQPIAARRVDFPQPFRPSKPYRLP</sequence>
<organism evidence="1">
    <name type="scientific">Arundo donax</name>
    <name type="common">Giant reed</name>
    <name type="synonym">Donax arundinaceus</name>
    <dbReference type="NCBI Taxonomy" id="35708"/>
    <lineage>
        <taxon>Eukaryota</taxon>
        <taxon>Viridiplantae</taxon>
        <taxon>Streptophyta</taxon>
        <taxon>Embryophyta</taxon>
        <taxon>Tracheophyta</taxon>
        <taxon>Spermatophyta</taxon>
        <taxon>Magnoliopsida</taxon>
        <taxon>Liliopsida</taxon>
        <taxon>Poales</taxon>
        <taxon>Poaceae</taxon>
        <taxon>PACMAD clade</taxon>
        <taxon>Arundinoideae</taxon>
        <taxon>Arundineae</taxon>
        <taxon>Arundo</taxon>
    </lineage>
</organism>
<protein>
    <submittedName>
        <fullName evidence="1">Uncharacterized protein</fullName>
    </submittedName>
</protein>
<proteinExistence type="predicted"/>
<evidence type="ECO:0000313" key="1">
    <source>
        <dbReference type="EMBL" id="JAD87078.1"/>
    </source>
</evidence>
<accession>A0A0A9DK82</accession>
<reference evidence="1" key="2">
    <citation type="journal article" date="2015" name="Data Brief">
        <title>Shoot transcriptome of the giant reed, Arundo donax.</title>
        <authorList>
            <person name="Barrero R.A."/>
            <person name="Guerrero F.D."/>
            <person name="Moolhuijzen P."/>
            <person name="Goolsby J.A."/>
            <person name="Tidwell J."/>
            <person name="Bellgard S.E."/>
            <person name="Bellgard M.I."/>
        </authorList>
    </citation>
    <scope>NUCLEOTIDE SEQUENCE</scope>
    <source>
        <tissue evidence="1">Shoot tissue taken approximately 20 cm above the soil surface</tissue>
    </source>
</reference>
<reference evidence="1" key="1">
    <citation type="submission" date="2014-09" db="EMBL/GenBank/DDBJ databases">
        <authorList>
            <person name="Magalhaes I.L.F."/>
            <person name="Oliveira U."/>
            <person name="Santos F.R."/>
            <person name="Vidigal T.H.D.A."/>
            <person name="Brescovit A.D."/>
            <person name="Santos A.J."/>
        </authorList>
    </citation>
    <scope>NUCLEOTIDE SEQUENCE</scope>
    <source>
        <tissue evidence="1">Shoot tissue taken approximately 20 cm above the soil surface</tissue>
    </source>
</reference>